<dbReference type="InterPro" id="IPR005467">
    <property type="entry name" value="His_kinase_dom"/>
</dbReference>
<accession>A0A1T4YU97</accession>
<sequence>MATTTWHRSLAARHVAVMVGYVAVGSLLLLTWLSYQQQQEARHLFATLAQNDVEFVQRLNLPRSERLARDLQRLLRLDIHFRQRRKMEPLPPIPVEEAAALMGTSASRQVHQLPTGREALILNLDADYDMIFIREPPTVMLTLWHPTTGFALIVFWLFSAVLAWVIGRQVVGPVSGLTRRLQGFFAEPHRLLPETERDDEIGRLASALTQARDELGEERRRREQSERLALLGRVATGLAHEIKNPLASIQLHAQLVESAELDLESQTSLRHLLAEVRVIEGLVNQWLYLARPAAPRRQALDSIALLQETAELLRPQAEHAGVILTLPAHQPAQANHISGDRQRLQQVFRNVMINAIQAMPSGGELRIGLAVVNQTIVFSFHDDGPGFTSAALDRGEELFFTEKEGGMGVGLNVAQEIISAHEGQMTLKNHPEEGALVEITLPMSKS</sequence>
<evidence type="ECO:0000256" key="5">
    <source>
        <dbReference type="ARBA" id="ARBA00022553"/>
    </source>
</evidence>
<evidence type="ECO:0000256" key="7">
    <source>
        <dbReference type="ARBA" id="ARBA00022741"/>
    </source>
</evidence>
<evidence type="ECO:0000313" key="12">
    <source>
        <dbReference type="EMBL" id="SKB05296.1"/>
    </source>
</evidence>
<dbReference type="AlphaFoldDB" id="A0A1T4YU97"/>
<dbReference type="SUPFAM" id="SSF47384">
    <property type="entry name" value="Homodimeric domain of signal transducing histidine kinase"/>
    <property type="match status" value="1"/>
</dbReference>
<dbReference type="Gene3D" id="3.30.565.10">
    <property type="entry name" value="Histidine kinase-like ATPase, C-terminal domain"/>
    <property type="match status" value="1"/>
</dbReference>
<name>A0A1T4YU97_9BACT</name>
<dbReference type="InterPro" id="IPR036890">
    <property type="entry name" value="HATPase_C_sf"/>
</dbReference>
<dbReference type="CDD" id="cd00082">
    <property type="entry name" value="HisKA"/>
    <property type="match status" value="1"/>
</dbReference>
<dbReference type="SUPFAM" id="SSF55874">
    <property type="entry name" value="ATPase domain of HSP90 chaperone/DNA topoisomerase II/histidine kinase"/>
    <property type="match status" value="1"/>
</dbReference>
<dbReference type="InterPro" id="IPR003594">
    <property type="entry name" value="HATPase_dom"/>
</dbReference>
<evidence type="ECO:0000256" key="8">
    <source>
        <dbReference type="ARBA" id="ARBA00022777"/>
    </source>
</evidence>
<dbReference type="EC" id="2.7.13.3" evidence="3"/>
<dbReference type="SMART" id="SM00388">
    <property type="entry name" value="HisKA"/>
    <property type="match status" value="1"/>
</dbReference>
<dbReference type="RefSeq" id="WP_078815380.1">
    <property type="nucleotide sequence ID" value="NZ_FUYE01000018.1"/>
</dbReference>
<feature type="transmembrane region" description="Helical" evidence="10">
    <location>
        <begin position="15"/>
        <end position="35"/>
    </location>
</feature>
<dbReference type="CDD" id="cd00075">
    <property type="entry name" value="HATPase"/>
    <property type="match status" value="1"/>
</dbReference>
<keyword evidence="10" id="KW-0812">Transmembrane</keyword>
<keyword evidence="9" id="KW-0067">ATP-binding</keyword>
<dbReference type="GO" id="GO:0000155">
    <property type="term" value="F:phosphorelay sensor kinase activity"/>
    <property type="evidence" value="ECO:0007669"/>
    <property type="project" value="InterPro"/>
</dbReference>
<keyword evidence="5" id="KW-0597">Phosphoprotein</keyword>
<evidence type="ECO:0000256" key="10">
    <source>
        <dbReference type="SAM" id="Phobius"/>
    </source>
</evidence>
<feature type="transmembrane region" description="Helical" evidence="10">
    <location>
        <begin position="143"/>
        <end position="166"/>
    </location>
</feature>
<evidence type="ECO:0000256" key="2">
    <source>
        <dbReference type="ARBA" id="ARBA00004651"/>
    </source>
</evidence>
<evidence type="ECO:0000259" key="11">
    <source>
        <dbReference type="PROSITE" id="PS50109"/>
    </source>
</evidence>
<gene>
    <name evidence="12" type="ORF">SAMN02745166_04225</name>
</gene>
<keyword evidence="6" id="KW-0808">Transferase</keyword>
<dbReference type="Pfam" id="PF02518">
    <property type="entry name" value="HATPase_c"/>
    <property type="match status" value="1"/>
</dbReference>
<evidence type="ECO:0000256" key="3">
    <source>
        <dbReference type="ARBA" id="ARBA00012438"/>
    </source>
</evidence>
<dbReference type="Proteomes" id="UP000190774">
    <property type="component" value="Unassembled WGS sequence"/>
</dbReference>
<dbReference type="OrthoDB" id="9815750at2"/>
<dbReference type="InterPro" id="IPR050980">
    <property type="entry name" value="2C_sensor_his_kinase"/>
</dbReference>
<evidence type="ECO:0000256" key="9">
    <source>
        <dbReference type="ARBA" id="ARBA00022840"/>
    </source>
</evidence>
<keyword evidence="7" id="KW-0547">Nucleotide-binding</keyword>
<dbReference type="SMART" id="SM00387">
    <property type="entry name" value="HATPase_c"/>
    <property type="match status" value="1"/>
</dbReference>
<proteinExistence type="predicted"/>
<dbReference type="Gene3D" id="1.10.287.130">
    <property type="match status" value="1"/>
</dbReference>
<comment type="subcellular location">
    <subcellularLocation>
        <location evidence="2">Cell membrane</location>
        <topology evidence="2">Multi-pass membrane protein</topology>
    </subcellularLocation>
</comment>
<keyword evidence="4" id="KW-1003">Cell membrane</keyword>
<keyword evidence="10" id="KW-0472">Membrane</keyword>
<evidence type="ECO:0000256" key="1">
    <source>
        <dbReference type="ARBA" id="ARBA00000085"/>
    </source>
</evidence>
<dbReference type="PANTHER" id="PTHR44936:SF10">
    <property type="entry name" value="SENSOR PROTEIN RSTB"/>
    <property type="match status" value="1"/>
</dbReference>
<evidence type="ECO:0000313" key="13">
    <source>
        <dbReference type="Proteomes" id="UP000190774"/>
    </source>
</evidence>
<dbReference type="Gene3D" id="6.10.340.10">
    <property type="match status" value="1"/>
</dbReference>
<dbReference type="PANTHER" id="PTHR44936">
    <property type="entry name" value="SENSOR PROTEIN CREC"/>
    <property type="match status" value="1"/>
</dbReference>
<dbReference type="EMBL" id="FUYE01000018">
    <property type="protein sequence ID" value="SKB05296.1"/>
    <property type="molecule type" value="Genomic_DNA"/>
</dbReference>
<protein>
    <recommendedName>
        <fullName evidence="3">histidine kinase</fullName>
        <ecNumber evidence="3">2.7.13.3</ecNumber>
    </recommendedName>
</protein>
<keyword evidence="8 12" id="KW-0418">Kinase</keyword>
<dbReference type="InterPro" id="IPR004358">
    <property type="entry name" value="Sig_transdc_His_kin-like_C"/>
</dbReference>
<organism evidence="12 13">
    <name type="scientific">Prosthecobacter debontii</name>
    <dbReference type="NCBI Taxonomy" id="48467"/>
    <lineage>
        <taxon>Bacteria</taxon>
        <taxon>Pseudomonadati</taxon>
        <taxon>Verrucomicrobiota</taxon>
        <taxon>Verrucomicrobiia</taxon>
        <taxon>Verrucomicrobiales</taxon>
        <taxon>Verrucomicrobiaceae</taxon>
        <taxon>Prosthecobacter</taxon>
    </lineage>
</organism>
<reference evidence="13" key="1">
    <citation type="submission" date="2017-02" db="EMBL/GenBank/DDBJ databases">
        <authorList>
            <person name="Varghese N."/>
            <person name="Submissions S."/>
        </authorList>
    </citation>
    <scope>NUCLEOTIDE SEQUENCE [LARGE SCALE GENOMIC DNA]</scope>
    <source>
        <strain evidence="13">ATCC 700200</strain>
    </source>
</reference>
<keyword evidence="10" id="KW-1133">Transmembrane helix</keyword>
<feature type="domain" description="Histidine kinase" evidence="11">
    <location>
        <begin position="237"/>
        <end position="445"/>
    </location>
</feature>
<dbReference type="PRINTS" id="PR00344">
    <property type="entry name" value="BCTRLSENSOR"/>
</dbReference>
<dbReference type="Pfam" id="PF00512">
    <property type="entry name" value="HisKA"/>
    <property type="match status" value="1"/>
</dbReference>
<dbReference type="InterPro" id="IPR036097">
    <property type="entry name" value="HisK_dim/P_sf"/>
</dbReference>
<evidence type="ECO:0000256" key="6">
    <source>
        <dbReference type="ARBA" id="ARBA00022679"/>
    </source>
</evidence>
<dbReference type="STRING" id="48467.SAMN02745166_04225"/>
<dbReference type="GO" id="GO:0005886">
    <property type="term" value="C:plasma membrane"/>
    <property type="evidence" value="ECO:0007669"/>
    <property type="project" value="UniProtKB-SubCell"/>
</dbReference>
<dbReference type="InterPro" id="IPR003661">
    <property type="entry name" value="HisK_dim/P_dom"/>
</dbReference>
<evidence type="ECO:0000256" key="4">
    <source>
        <dbReference type="ARBA" id="ARBA00022475"/>
    </source>
</evidence>
<keyword evidence="13" id="KW-1185">Reference proteome</keyword>
<comment type="catalytic activity">
    <reaction evidence="1">
        <text>ATP + protein L-histidine = ADP + protein N-phospho-L-histidine.</text>
        <dbReference type="EC" id="2.7.13.3"/>
    </reaction>
</comment>
<dbReference type="PROSITE" id="PS50109">
    <property type="entry name" value="HIS_KIN"/>
    <property type="match status" value="1"/>
</dbReference>
<dbReference type="GO" id="GO:0005524">
    <property type="term" value="F:ATP binding"/>
    <property type="evidence" value="ECO:0007669"/>
    <property type="project" value="UniProtKB-KW"/>
</dbReference>